<reference evidence="2 3" key="1">
    <citation type="submission" date="2023-11" db="EMBL/GenBank/DDBJ databases">
        <title>From the Deep-Sea to the Surface: Bacterial Genomes Isolated from the Moytirra Hydrothermal Vent Plume.</title>
        <authorList>
            <person name="Major S.R."/>
        </authorList>
    </citation>
    <scope>NUCLEOTIDE SEQUENCE [LARGE SCALE GENOMIC DNA]</scope>
    <source>
        <strain evidence="2 3">OXR-9</strain>
    </source>
</reference>
<gene>
    <name evidence="2" type="ORF">T7987_06630</name>
</gene>
<feature type="transmembrane region" description="Helical" evidence="1">
    <location>
        <begin position="192"/>
        <end position="213"/>
    </location>
</feature>
<evidence type="ECO:0000313" key="2">
    <source>
        <dbReference type="EMBL" id="WPZ22900.1"/>
    </source>
</evidence>
<sequence>MTLRKAGGLAALICAATYLVGLVTIVTVFAPLGFGSGDVDTAAVVAFIAERPGVMIAWNTVIYIVNALALAVLVVALRQQIAVARADAAVLTGTLGVIWATLVLGAGMIANVAVEQTYALTDDLGAAASLWQTLHAVELGLGGGNEIAGGAWILAVSLAALKGGTFGRVTAGIGVLSGAAGLLTILPPLGDIIGAVFGIGAIAWFVAVSVALLRVRRETLGKRIAA</sequence>
<keyword evidence="1" id="KW-0472">Membrane</keyword>
<keyword evidence="1" id="KW-0812">Transmembrane</keyword>
<evidence type="ECO:0000256" key="1">
    <source>
        <dbReference type="SAM" id="Phobius"/>
    </source>
</evidence>
<keyword evidence="3" id="KW-1185">Reference proteome</keyword>
<evidence type="ECO:0008006" key="4">
    <source>
        <dbReference type="Google" id="ProtNLM"/>
    </source>
</evidence>
<evidence type="ECO:0000313" key="3">
    <source>
        <dbReference type="Proteomes" id="UP001326567"/>
    </source>
</evidence>
<feature type="transmembrane region" description="Helical" evidence="1">
    <location>
        <begin position="9"/>
        <end position="34"/>
    </location>
</feature>
<feature type="transmembrane region" description="Helical" evidence="1">
    <location>
        <begin position="54"/>
        <end position="77"/>
    </location>
</feature>
<organism evidence="2 3">
    <name type="scientific">Sulfitobacter faviae</name>
    <dbReference type="NCBI Taxonomy" id="1775881"/>
    <lineage>
        <taxon>Bacteria</taxon>
        <taxon>Pseudomonadati</taxon>
        <taxon>Pseudomonadota</taxon>
        <taxon>Alphaproteobacteria</taxon>
        <taxon>Rhodobacterales</taxon>
        <taxon>Roseobacteraceae</taxon>
        <taxon>Sulfitobacter</taxon>
    </lineage>
</organism>
<dbReference type="EMBL" id="CP139725">
    <property type="protein sequence ID" value="WPZ22900.1"/>
    <property type="molecule type" value="Genomic_DNA"/>
</dbReference>
<feature type="transmembrane region" description="Helical" evidence="1">
    <location>
        <begin position="139"/>
        <end position="161"/>
    </location>
</feature>
<feature type="transmembrane region" description="Helical" evidence="1">
    <location>
        <begin position="168"/>
        <end position="186"/>
    </location>
</feature>
<dbReference type="RefSeq" id="WP_322329450.1">
    <property type="nucleotide sequence ID" value="NZ_CP139725.1"/>
</dbReference>
<feature type="transmembrane region" description="Helical" evidence="1">
    <location>
        <begin position="89"/>
        <end position="114"/>
    </location>
</feature>
<accession>A0ABZ0V663</accession>
<name>A0ABZ0V663_9RHOB</name>
<proteinExistence type="predicted"/>
<dbReference type="Proteomes" id="UP001326567">
    <property type="component" value="Chromosome"/>
</dbReference>
<keyword evidence="1" id="KW-1133">Transmembrane helix</keyword>
<protein>
    <recommendedName>
        <fullName evidence="4">DUF4386 family protein</fullName>
    </recommendedName>
</protein>